<feature type="transmembrane region" description="Helical" evidence="1">
    <location>
        <begin position="228"/>
        <end position="250"/>
    </location>
</feature>
<dbReference type="Pfam" id="PF06772">
    <property type="entry name" value="LtrA"/>
    <property type="match status" value="1"/>
</dbReference>
<proteinExistence type="predicted"/>
<dbReference type="InterPro" id="IPR010640">
    <property type="entry name" value="Low_temperature_requirement_A"/>
</dbReference>
<feature type="transmembrane region" description="Helical" evidence="1">
    <location>
        <begin position="141"/>
        <end position="162"/>
    </location>
</feature>
<sequence length="388" mass="42746">MTRTFWQPPHLRRDEDHEGRGATWLELFYDLVFVAAIAQLASYFSANLDWSGFATYIAFFVPIWVCWLGATFYATRFDTDDLSDRLASLFEMAIVAAMAVQVNAGLTDASVEFAICYILFRILLILQNLHAGYHVPEVRGLTTIYALGFGTGAVFWLISLLVPLPWRVGFWAIGILIDLTTPFMASQWVTQFPPSVTHLPERFGLFTIIVLGESIIGVVQGLSEHDWGVLSIVAAFLSLSIAFSLWWLYFDSVDGSPLQRIKDGNVVIAMGWVYAHLPLAICLTTMGIGVERMVSNGVQVVPSTADRWLFCGSVALCLCLLGAIHRVTWTLGSPHVRRIVGTYRLGSAAFVGVLAIASTPLNSLTLIVLVAIACAVQVGLDLRRNLVL</sequence>
<dbReference type="EMBL" id="PQWO01000004">
    <property type="protein sequence ID" value="PZD73778.1"/>
    <property type="molecule type" value="Genomic_DNA"/>
</dbReference>
<dbReference type="Proteomes" id="UP000248857">
    <property type="component" value="Unassembled WGS sequence"/>
</dbReference>
<keyword evidence="3" id="KW-1185">Reference proteome</keyword>
<dbReference type="RefSeq" id="WP_110985623.1">
    <property type="nucleotide sequence ID" value="NZ_CAWNWM010000004.1"/>
</dbReference>
<keyword evidence="1" id="KW-0472">Membrane</keyword>
<dbReference type="PANTHER" id="PTHR36840">
    <property type="entry name" value="BLL5714 PROTEIN"/>
    <property type="match status" value="1"/>
</dbReference>
<comment type="caution">
    <text evidence="2">The sequence shown here is derived from an EMBL/GenBank/DDBJ whole genome shotgun (WGS) entry which is preliminary data.</text>
</comment>
<evidence type="ECO:0008006" key="4">
    <source>
        <dbReference type="Google" id="ProtNLM"/>
    </source>
</evidence>
<feature type="transmembrane region" description="Helical" evidence="1">
    <location>
        <begin position="110"/>
        <end position="129"/>
    </location>
</feature>
<feature type="transmembrane region" description="Helical" evidence="1">
    <location>
        <begin position="266"/>
        <end position="287"/>
    </location>
</feature>
<dbReference type="PANTHER" id="PTHR36840:SF1">
    <property type="entry name" value="BLL5714 PROTEIN"/>
    <property type="match status" value="1"/>
</dbReference>
<protein>
    <recommendedName>
        <fullName evidence="4">Low temperature requirement protein A</fullName>
    </recommendedName>
</protein>
<feature type="transmembrane region" description="Helical" evidence="1">
    <location>
        <begin position="21"/>
        <end position="41"/>
    </location>
</feature>
<evidence type="ECO:0000313" key="2">
    <source>
        <dbReference type="EMBL" id="PZD73778.1"/>
    </source>
</evidence>
<reference evidence="2 3" key="1">
    <citation type="journal article" date="2018" name="Sci. Rep.">
        <title>A novel species of the marine cyanobacterium Acaryochloris with a unique pigment content and lifestyle.</title>
        <authorList>
            <person name="Partensky F."/>
            <person name="Six C."/>
            <person name="Ratin M."/>
            <person name="Garczarek L."/>
            <person name="Vaulot D."/>
            <person name="Probert I."/>
            <person name="Calteau A."/>
            <person name="Gourvil P."/>
            <person name="Marie D."/>
            <person name="Grebert T."/>
            <person name="Bouchier C."/>
            <person name="Le Panse S."/>
            <person name="Gachenot M."/>
            <person name="Rodriguez F."/>
            <person name="Garrido J.L."/>
        </authorList>
    </citation>
    <scope>NUCLEOTIDE SEQUENCE [LARGE SCALE GENOMIC DNA]</scope>
    <source>
        <strain evidence="2 3">RCC1774</strain>
    </source>
</reference>
<accession>A0A2W1JK43</accession>
<feature type="transmembrane region" description="Helical" evidence="1">
    <location>
        <begin position="53"/>
        <end position="74"/>
    </location>
</feature>
<feature type="transmembrane region" description="Helical" evidence="1">
    <location>
        <begin position="202"/>
        <end position="222"/>
    </location>
</feature>
<evidence type="ECO:0000313" key="3">
    <source>
        <dbReference type="Proteomes" id="UP000248857"/>
    </source>
</evidence>
<dbReference type="OrthoDB" id="9798526at2"/>
<organism evidence="2 3">
    <name type="scientific">Acaryochloris thomasi RCC1774</name>
    <dbReference type="NCBI Taxonomy" id="1764569"/>
    <lineage>
        <taxon>Bacteria</taxon>
        <taxon>Bacillati</taxon>
        <taxon>Cyanobacteriota</taxon>
        <taxon>Cyanophyceae</taxon>
        <taxon>Acaryochloridales</taxon>
        <taxon>Acaryochloridaceae</taxon>
        <taxon>Acaryochloris</taxon>
        <taxon>Acaryochloris thomasi</taxon>
    </lineage>
</organism>
<name>A0A2W1JK43_9CYAN</name>
<keyword evidence="1" id="KW-0812">Transmembrane</keyword>
<keyword evidence="1" id="KW-1133">Transmembrane helix</keyword>
<feature type="transmembrane region" description="Helical" evidence="1">
    <location>
        <begin position="168"/>
        <end position="190"/>
    </location>
</feature>
<feature type="transmembrane region" description="Helical" evidence="1">
    <location>
        <begin position="307"/>
        <end position="329"/>
    </location>
</feature>
<evidence type="ECO:0000256" key="1">
    <source>
        <dbReference type="SAM" id="Phobius"/>
    </source>
</evidence>
<dbReference type="AlphaFoldDB" id="A0A2W1JK43"/>
<gene>
    <name evidence="2" type="ORF">C1752_01654</name>
</gene>